<feature type="domain" description="6-phosphogluconate dehydrogenase NADP-binding" evidence="4">
    <location>
        <begin position="7"/>
        <end position="166"/>
    </location>
</feature>
<reference evidence="6 7" key="1">
    <citation type="submission" date="2017-10" db="EMBL/GenBank/DDBJ databases">
        <authorList>
            <person name="Banno H."/>
            <person name="Chua N.-H."/>
        </authorList>
    </citation>
    <scope>NUCLEOTIDE SEQUENCE [LARGE SCALE GENOMIC DNA]</scope>
    <source>
        <strain evidence="6 7">YW11</strain>
    </source>
</reference>
<evidence type="ECO:0000259" key="4">
    <source>
        <dbReference type="Pfam" id="PF03446"/>
    </source>
</evidence>
<evidence type="ECO:0000256" key="1">
    <source>
        <dbReference type="ARBA" id="ARBA00023002"/>
    </source>
</evidence>
<dbReference type="Gene3D" id="3.40.50.720">
    <property type="entry name" value="NAD(P)-binding Rossmann-like Domain"/>
    <property type="match status" value="1"/>
</dbReference>
<dbReference type="GO" id="GO:0016491">
    <property type="term" value="F:oxidoreductase activity"/>
    <property type="evidence" value="ECO:0007669"/>
    <property type="project" value="UniProtKB-KW"/>
</dbReference>
<comment type="caution">
    <text evidence="6">The sequence shown here is derived from an EMBL/GenBank/DDBJ whole genome shotgun (WGS) entry which is preliminary data.</text>
</comment>
<evidence type="ECO:0000256" key="2">
    <source>
        <dbReference type="ARBA" id="ARBA00023027"/>
    </source>
</evidence>
<organism evidence="6 7">
    <name type="scientific">Teichococcus rhizosphaerae</name>
    <dbReference type="NCBI Taxonomy" id="1335062"/>
    <lineage>
        <taxon>Bacteria</taxon>
        <taxon>Pseudomonadati</taxon>
        <taxon>Pseudomonadota</taxon>
        <taxon>Alphaproteobacteria</taxon>
        <taxon>Acetobacterales</taxon>
        <taxon>Roseomonadaceae</taxon>
        <taxon>Roseomonas</taxon>
    </lineage>
</organism>
<dbReference type="EMBL" id="PDNU01000044">
    <property type="protein sequence ID" value="PHK93512.1"/>
    <property type="molecule type" value="Genomic_DNA"/>
</dbReference>
<dbReference type="Pfam" id="PF03446">
    <property type="entry name" value="NAD_binding_2"/>
    <property type="match status" value="1"/>
</dbReference>
<sequence length="296" mass="30430">MSKQPAIGMIGIGLMGHGIAWNIAKAGHDLTILDHPGNQPVDDLRGMGVKVAGRIADIAQAADIIILCVTGSPQVEAILAGEDGVIAHLRPGTVVMDCSTALPESSRRMAAAIAAAGGQFLDAAMTRLPQHARAGTLNLLVGGDPALLERLRPLLETFSENITHIGGVGSGHLMKLMHNYVSLGFLALLAEVAAHGQKAGLEMATLIDVLAQGGGGGAALQRISPFLLEGDPSSVPFYISNAAKDLGYYRQAAGAAGAHRVIADAVGNTLDRVVADGHGQDFVPQLAELLKSSGKA</sequence>
<proteinExistence type="predicted"/>
<evidence type="ECO:0000259" key="5">
    <source>
        <dbReference type="Pfam" id="PF14833"/>
    </source>
</evidence>
<protein>
    <submittedName>
        <fullName evidence="6">2-hydroxy-3-oxopropionate reductase</fullName>
    </submittedName>
</protein>
<name>A0A2C6XY97_9PROT</name>
<dbReference type="RefSeq" id="WP_099096978.1">
    <property type="nucleotide sequence ID" value="NZ_PDNU01000044.1"/>
</dbReference>
<dbReference type="PANTHER" id="PTHR43060:SF15">
    <property type="entry name" value="3-HYDROXYISOBUTYRATE DEHYDROGENASE-LIKE 1, MITOCHONDRIAL-RELATED"/>
    <property type="match status" value="1"/>
</dbReference>
<evidence type="ECO:0000256" key="3">
    <source>
        <dbReference type="PIRSR" id="PIRSR000103-1"/>
    </source>
</evidence>
<evidence type="ECO:0000313" key="6">
    <source>
        <dbReference type="EMBL" id="PHK93512.1"/>
    </source>
</evidence>
<dbReference type="SUPFAM" id="SSF48179">
    <property type="entry name" value="6-phosphogluconate dehydrogenase C-terminal domain-like"/>
    <property type="match status" value="1"/>
</dbReference>
<dbReference type="SUPFAM" id="SSF51735">
    <property type="entry name" value="NAD(P)-binding Rossmann-fold domains"/>
    <property type="match status" value="1"/>
</dbReference>
<dbReference type="OrthoDB" id="9812907at2"/>
<keyword evidence="1" id="KW-0560">Oxidoreductase</keyword>
<feature type="domain" description="3-hydroxyisobutyrate dehydrogenase-like NAD-binding" evidence="5">
    <location>
        <begin position="169"/>
        <end position="281"/>
    </location>
</feature>
<dbReference type="GO" id="GO:0051287">
    <property type="term" value="F:NAD binding"/>
    <property type="evidence" value="ECO:0007669"/>
    <property type="project" value="InterPro"/>
</dbReference>
<dbReference type="GO" id="GO:0050661">
    <property type="term" value="F:NADP binding"/>
    <property type="evidence" value="ECO:0007669"/>
    <property type="project" value="InterPro"/>
</dbReference>
<feature type="active site" evidence="3">
    <location>
        <position position="175"/>
    </location>
</feature>
<dbReference type="InterPro" id="IPR036291">
    <property type="entry name" value="NAD(P)-bd_dom_sf"/>
</dbReference>
<dbReference type="InterPro" id="IPR015815">
    <property type="entry name" value="HIBADH-related"/>
</dbReference>
<dbReference type="PIRSF" id="PIRSF000103">
    <property type="entry name" value="HIBADH"/>
    <property type="match status" value="1"/>
</dbReference>
<dbReference type="InterPro" id="IPR013328">
    <property type="entry name" value="6PGD_dom2"/>
</dbReference>
<accession>A0A2C6XY97</accession>
<dbReference type="PANTHER" id="PTHR43060">
    <property type="entry name" value="3-HYDROXYISOBUTYRATE DEHYDROGENASE-LIKE 1, MITOCHONDRIAL-RELATED"/>
    <property type="match status" value="1"/>
</dbReference>
<dbReference type="InterPro" id="IPR006115">
    <property type="entry name" value="6PGDH_NADP-bd"/>
</dbReference>
<evidence type="ECO:0000313" key="7">
    <source>
        <dbReference type="Proteomes" id="UP000223527"/>
    </source>
</evidence>
<keyword evidence="2" id="KW-0520">NAD</keyword>
<dbReference type="InterPro" id="IPR029154">
    <property type="entry name" value="HIBADH-like_NADP-bd"/>
</dbReference>
<gene>
    <name evidence="6" type="ORF">CR162_18240</name>
</gene>
<dbReference type="Proteomes" id="UP000223527">
    <property type="component" value="Unassembled WGS sequence"/>
</dbReference>
<dbReference type="InterPro" id="IPR008927">
    <property type="entry name" value="6-PGluconate_DH-like_C_sf"/>
</dbReference>
<dbReference type="AlphaFoldDB" id="A0A2C6XY97"/>
<dbReference type="Pfam" id="PF14833">
    <property type="entry name" value="NAD_binding_11"/>
    <property type="match status" value="1"/>
</dbReference>
<dbReference type="Gene3D" id="1.10.1040.10">
    <property type="entry name" value="N-(1-d-carboxylethyl)-l-norvaline Dehydrogenase, domain 2"/>
    <property type="match status" value="1"/>
</dbReference>
<keyword evidence="7" id="KW-1185">Reference proteome</keyword>